<reference evidence="1" key="1">
    <citation type="submission" date="2018-05" db="EMBL/GenBank/DDBJ databases">
        <authorList>
            <person name="Lanie J.A."/>
            <person name="Ng W.-L."/>
            <person name="Kazmierczak K.M."/>
            <person name="Andrzejewski T.M."/>
            <person name="Davidsen T.M."/>
            <person name="Wayne K.J."/>
            <person name="Tettelin H."/>
            <person name="Glass J.I."/>
            <person name="Rusch D."/>
            <person name="Podicherti R."/>
            <person name="Tsui H.-C.T."/>
            <person name="Winkler M.E."/>
        </authorList>
    </citation>
    <scope>NUCLEOTIDE SEQUENCE</scope>
</reference>
<dbReference type="Gene3D" id="2.60.120.10">
    <property type="entry name" value="Jelly Rolls"/>
    <property type="match status" value="1"/>
</dbReference>
<dbReference type="Pfam" id="PF00908">
    <property type="entry name" value="dTDP_sugar_isom"/>
    <property type="match status" value="1"/>
</dbReference>
<dbReference type="GO" id="GO:0005829">
    <property type="term" value="C:cytosol"/>
    <property type="evidence" value="ECO:0007669"/>
    <property type="project" value="TreeGrafter"/>
</dbReference>
<feature type="non-terminal residue" evidence="1">
    <location>
        <position position="1"/>
    </location>
</feature>
<dbReference type="EMBL" id="UINC01038453">
    <property type="protein sequence ID" value="SVB35495.1"/>
    <property type="molecule type" value="Genomic_DNA"/>
</dbReference>
<dbReference type="GO" id="GO:0019305">
    <property type="term" value="P:dTDP-rhamnose biosynthetic process"/>
    <property type="evidence" value="ECO:0007669"/>
    <property type="project" value="TreeGrafter"/>
</dbReference>
<sequence>VFLRTAVGDTRGEFSRVFDSEIIRSVGVDSNVRQVNYVSNPRKGTVRGLHYQKAPHEETKTVTCLRGRAFDVAVDIRKDSPTFLQWHAEILDTDETKTIVIPGGFAHGYQTMEDNTELLYFCNEAYAPFAHGGLNPFDEAIRIQWPVELTEIADRDSQCEWITNSWRGV</sequence>
<protein>
    <recommendedName>
        <fullName evidence="2">dTDP-4-dehydrorhamnose 3,5-epimerase</fullName>
    </recommendedName>
</protein>
<evidence type="ECO:0008006" key="2">
    <source>
        <dbReference type="Google" id="ProtNLM"/>
    </source>
</evidence>
<dbReference type="CDD" id="cd00438">
    <property type="entry name" value="cupin_RmlC"/>
    <property type="match status" value="1"/>
</dbReference>
<organism evidence="1">
    <name type="scientific">marine metagenome</name>
    <dbReference type="NCBI Taxonomy" id="408172"/>
    <lineage>
        <taxon>unclassified sequences</taxon>
        <taxon>metagenomes</taxon>
        <taxon>ecological metagenomes</taxon>
    </lineage>
</organism>
<name>A0A382DB73_9ZZZZ</name>
<proteinExistence type="predicted"/>
<evidence type="ECO:0000313" key="1">
    <source>
        <dbReference type="EMBL" id="SVB35495.1"/>
    </source>
</evidence>
<dbReference type="AlphaFoldDB" id="A0A382DB73"/>
<gene>
    <name evidence="1" type="ORF">METZ01_LOCUS188349</name>
</gene>
<dbReference type="InterPro" id="IPR014710">
    <property type="entry name" value="RmlC-like_jellyroll"/>
</dbReference>
<dbReference type="PANTHER" id="PTHR21047:SF2">
    <property type="entry name" value="THYMIDINE DIPHOSPHO-4-KETO-RHAMNOSE 3,5-EPIMERASE"/>
    <property type="match status" value="1"/>
</dbReference>
<dbReference type="GO" id="GO:0000271">
    <property type="term" value="P:polysaccharide biosynthetic process"/>
    <property type="evidence" value="ECO:0007669"/>
    <property type="project" value="TreeGrafter"/>
</dbReference>
<dbReference type="InterPro" id="IPR011051">
    <property type="entry name" value="RmlC_Cupin_sf"/>
</dbReference>
<accession>A0A382DB73</accession>
<dbReference type="InterPro" id="IPR000888">
    <property type="entry name" value="RmlC-like"/>
</dbReference>
<dbReference type="SUPFAM" id="SSF51182">
    <property type="entry name" value="RmlC-like cupins"/>
    <property type="match status" value="1"/>
</dbReference>
<dbReference type="GO" id="GO:0008830">
    <property type="term" value="F:dTDP-4-dehydrorhamnose 3,5-epimerase activity"/>
    <property type="evidence" value="ECO:0007669"/>
    <property type="project" value="InterPro"/>
</dbReference>
<dbReference type="PANTHER" id="PTHR21047">
    <property type="entry name" value="DTDP-6-DEOXY-D-GLUCOSE-3,5 EPIMERASE"/>
    <property type="match status" value="1"/>
</dbReference>